<dbReference type="InterPro" id="IPR036869">
    <property type="entry name" value="J_dom_sf"/>
</dbReference>
<feature type="domain" description="J" evidence="1">
    <location>
        <begin position="195"/>
        <end position="259"/>
    </location>
</feature>
<evidence type="ECO:0000259" key="1">
    <source>
        <dbReference type="PROSITE" id="PS50076"/>
    </source>
</evidence>
<dbReference type="Pfam" id="PF00226">
    <property type="entry name" value="DnaJ"/>
    <property type="match status" value="1"/>
</dbReference>
<dbReference type="STRING" id="200361.A0A453T4U7"/>
<reference evidence="3" key="2">
    <citation type="journal article" date="2017" name="Nat. Plants">
        <title>The Aegilops tauschii genome reveals multiple impacts of transposons.</title>
        <authorList>
            <person name="Zhao G."/>
            <person name="Zou C."/>
            <person name="Li K."/>
            <person name="Wang K."/>
            <person name="Li T."/>
            <person name="Gao L."/>
            <person name="Zhang X."/>
            <person name="Wang H."/>
            <person name="Yang Z."/>
            <person name="Liu X."/>
            <person name="Jiang W."/>
            <person name="Mao L."/>
            <person name="Kong X."/>
            <person name="Jiao Y."/>
            <person name="Jia J."/>
        </authorList>
    </citation>
    <scope>NUCLEOTIDE SEQUENCE [LARGE SCALE GENOMIC DNA]</scope>
    <source>
        <strain evidence="3">cv. AL8/78</strain>
    </source>
</reference>
<accession>A0A453T4U7</accession>
<name>A0A453T4U7_AEGTS</name>
<reference evidence="2" key="3">
    <citation type="journal article" date="2017" name="Nature">
        <title>Genome sequence of the progenitor of the wheat D genome Aegilops tauschii.</title>
        <authorList>
            <person name="Luo M.C."/>
            <person name="Gu Y.Q."/>
            <person name="Puiu D."/>
            <person name="Wang H."/>
            <person name="Twardziok S.O."/>
            <person name="Deal K.R."/>
            <person name="Huo N."/>
            <person name="Zhu T."/>
            <person name="Wang L."/>
            <person name="Wang Y."/>
            <person name="McGuire P.E."/>
            <person name="Liu S."/>
            <person name="Long H."/>
            <person name="Ramasamy R.K."/>
            <person name="Rodriguez J.C."/>
            <person name="Van S.L."/>
            <person name="Yuan L."/>
            <person name="Wang Z."/>
            <person name="Xia Z."/>
            <person name="Xiao L."/>
            <person name="Anderson O.D."/>
            <person name="Ouyang S."/>
            <person name="Liang Y."/>
            <person name="Zimin A.V."/>
            <person name="Pertea G."/>
            <person name="Qi P."/>
            <person name="Bennetzen J.L."/>
            <person name="Dai X."/>
            <person name="Dawson M.W."/>
            <person name="Muller H.G."/>
            <person name="Kugler K."/>
            <person name="Rivarola-Duarte L."/>
            <person name="Spannagl M."/>
            <person name="Mayer K.F.X."/>
            <person name="Lu F.H."/>
            <person name="Bevan M.W."/>
            <person name="Leroy P."/>
            <person name="Li P."/>
            <person name="You F.M."/>
            <person name="Sun Q."/>
            <person name="Liu Z."/>
            <person name="Lyons E."/>
            <person name="Wicker T."/>
            <person name="Salzberg S.L."/>
            <person name="Devos K.M."/>
            <person name="Dvorak J."/>
        </authorList>
    </citation>
    <scope>NUCLEOTIDE SEQUENCE [LARGE SCALE GENOMIC DNA]</scope>
    <source>
        <strain evidence="2">cv. AL8/78</strain>
    </source>
</reference>
<reference evidence="3" key="1">
    <citation type="journal article" date="2014" name="Science">
        <title>Ancient hybridizations among the ancestral genomes of bread wheat.</title>
        <authorList>
            <consortium name="International Wheat Genome Sequencing Consortium,"/>
            <person name="Marcussen T."/>
            <person name="Sandve S.R."/>
            <person name="Heier L."/>
            <person name="Spannagl M."/>
            <person name="Pfeifer M."/>
            <person name="Jakobsen K.S."/>
            <person name="Wulff B.B."/>
            <person name="Steuernagel B."/>
            <person name="Mayer K.F."/>
            <person name="Olsen O.A."/>
        </authorList>
    </citation>
    <scope>NUCLEOTIDE SEQUENCE [LARGE SCALE GENOMIC DNA]</scope>
    <source>
        <strain evidence="3">cv. AL8/78</strain>
    </source>
</reference>
<dbReference type="Gramene" id="AET7Gv21239600.1">
    <property type="protein sequence ID" value="AET7Gv21239600.1"/>
    <property type="gene ID" value="AET7Gv21239600"/>
</dbReference>
<dbReference type="InterPro" id="IPR001623">
    <property type="entry name" value="DnaJ_domain"/>
</dbReference>
<dbReference type="InterPro" id="IPR050817">
    <property type="entry name" value="DjlA_DnaK_co-chaperone"/>
</dbReference>
<evidence type="ECO:0000313" key="3">
    <source>
        <dbReference type="Proteomes" id="UP000015105"/>
    </source>
</evidence>
<reference evidence="2" key="5">
    <citation type="journal article" date="2021" name="G3 (Bethesda)">
        <title>Aegilops tauschii genome assembly Aet v5.0 features greater sequence contiguity and improved annotation.</title>
        <authorList>
            <person name="Wang L."/>
            <person name="Zhu T."/>
            <person name="Rodriguez J.C."/>
            <person name="Deal K.R."/>
            <person name="Dubcovsky J."/>
            <person name="McGuire P.E."/>
            <person name="Lux T."/>
            <person name="Spannagl M."/>
            <person name="Mayer K.F.X."/>
            <person name="Baldrich P."/>
            <person name="Meyers B.C."/>
            <person name="Huo N."/>
            <person name="Gu Y.Q."/>
            <person name="Zhou H."/>
            <person name="Devos K.M."/>
            <person name="Bennetzen J.L."/>
            <person name="Unver T."/>
            <person name="Budak H."/>
            <person name="Gulick P.J."/>
            <person name="Galiba G."/>
            <person name="Kalapos B."/>
            <person name="Nelson D.R."/>
            <person name="Li P."/>
            <person name="You F.M."/>
            <person name="Luo M.C."/>
            <person name="Dvorak J."/>
        </authorList>
    </citation>
    <scope>NUCLEOTIDE SEQUENCE [LARGE SCALE GENOMIC DNA]</scope>
    <source>
        <strain evidence="2">cv. AL8/78</strain>
    </source>
</reference>
<dbReference type="PANTHER" id="PTHR24074">
    <property type="entry name" value="CO-CHAPERONE PROTEIN DJLA"/>
    <property type="match status" value="1"/>
</dbReference>
<dbReference type="AlphaFoldDB" id="A0A453T4U7"/>
<dbReference type="EnsemblPlants" id="AET7Gv21239600.1">
    <property type="protein sequence ID" value="AET7Gv21239600.1"/>
    <property type="gene ID" value="AET7Gv21239600"/>
</dbReference>
<reference evidence="2" key="4">
    <citation type="submission" date="2019-03" db="UniProtKB">
        <authorList>
            <consortium name="EnsemblPlants"/>
        </authorList>
    </citation>
    <scope>IDENTIFICATION</scope>
</reference>
<dbReference type="PROSITE" id="PS50076">
    <property type="entry name" value="DNAJ_2"/>
    <property type="match status" value="1"/>
</dbReference>
<dbReference type="GO" id="GO:0005783">
    <property type="term" value="C:endoplasmic reticulum"/>
    <property type="evidence" value="ECO:0007669"/>
    <property type="project" value="UniProtKB-ARBA"/>
</dbReference>
<proteinExistence type="predicted"/>
<dbReference type="SMART" id="SM00271">
    <property type="entry name" value="DnaJ"/>
    <property type="match status" value="1"/>
</dbReference>
<dbReference type="Gene3D" id="1.10.287.110">
    <property type="entry name" value="DnaJ domain"/>
    <property type="match status" value="1"/>
</dbReference>
<dbReference type="Proteomes" id="UP000015105">
    <property type="component" value="Chromosome 7D"/>
</dbReference>
<organism evidence="2 3">
    <name type="scientific">Aegilops tauschii subsp. strangulata</name>
    <name type="common">Goatgrass</name>
    <dbReference type="NCBI Taxonomy" id="200361"/>
    <lineage>
        <taxon>Eukaryota</taxon>
        <taxon>Viridiplantae</taxon>
        <taxon>Streptophyta</taxon>
        <taxon>Embryophyta</taxon>
        <taxon>Tracheophyta</taxon>
        <taxon>Spermatophyta</taxon>
        <taxon>Magnoliopsida</taxon>
        <taxon>Liliopsida</taxon>
        <taxon>Poales</taxon>
        <taxon>Poaceae</taxon>
        <taxon>BOP clade</taxon>
        <taxon>Pooideae</taxon>
        <taxon>Triticodae</taxon>
        <taxon>Triticeae</taxon>
        <taxon>Triticinae</taxon>
        <taxon>Aegilops</taxon>
    </lineage>
</organism>
<protein>
    <recommendedName>
        <fullName evidence="1">J domain-containing protein</fullName>
    </recommendedName>
</protein>
<sequence>RTHFFTLRESFLCFPEGRRIVTLAATERIWTPRCPLSPYRRVFVCTETCEQWQREKQRRACPNVPLLPASPNQRQPPPPPYRFHAPLRGSLIHSSETPRGQHNKRIQIRAPRACTVRTRPELQIDLAITFLATRARTSMAVAAGGGVVLSLRGPSSSAWPAVGRRRRASSSAAVRCGATREKRPAATPGVALEEDHYRTLRLAPGATRGEVKKAFHRLALQYHPDVVRQENSDRVDFQRINAARTGGVFFFEMEEDPRPLHLEDACSHFINYSHKTLQSHTTVRLKPPTRQQKCRYSYPTDEGMLIVWA</sequence>
<dbReference type="SUPFAM" id="SSF46565">
    <property type="entry name" value="Chaperone J-domain"/>
    <property type="match status" value="1"/>
</dbReference>
<evidence type="ECO:0000313" key="2">
    <source>
        <dbReference type="EnsemblPlants" id="AET7Gv21239600.1"/>
    </source>
</evidence>
<keyword evidence="3" id="KW-1185">Reference proteome</keyword>
<dbReference type="CDD" id="cd06257">
    <property type="entry name" value="DnaJ"/>
    <property type="match status" value="1"/>
</dbReference>